<reference evidence="1 2" key="1">
    <citation type="submission" date="2021-06" db="EMBL/GenBank/DDBJ databases">
        <title>Caerostris darwini draft genome.</title>
        <authorList>
            <person name="Kono N."/>
            <person name="Arakawa K."/>
        </authorList>
    </citation>
    <scope>NUCLEOTIDE SEQUENCE [LARGE SCALE GENOMIC DNA]</scope>
</reference>
<keyword evidence="2" id="KW-1185">Reference proteome</keyword>
<evidence type="ECO:0000313" key="2">
    <source>
        <dbReference type="Proteomes" id="UP001054837"/>
    </source>
</evidence>
<dbReference type="EMBL" id="BPLQ01014835">
    <property type="protein sequence ID" value="GIY83629.1"/>
    <property type="molecule type" value="Genomic_DNA"/>
</dbReference>
<organism evidence="1 2">
    <name type="scientific">Caerostris darwini</name>
    <dbReference type="NCBI Taxonomy" id="1538125"/>
    <lineage>
        <taxon>Eukaryota</taxon>
        <taxon>Metazoa</taxon>
        <taxon>Ecdysozoa</taxon>
        <taxon>Arthropoda</taxon>
        <taxon>Chelicerata</taxon>
        <taxon>Arachnida</taxon>
        <taxon>Araneae</taxon>
        <taxon>Araneomorphae</taxon>
        <taxon>Entelegynae</taxon>
        <taxon>Araneoidea</taxon>
        <taxon>Araneidae</taxon>
        <taxon>Caerostris</taxon>
    </lineage>
</organism>
<dbReference type="AlphaFoldDB" id="A0AAV4WPG7"/>
<accession>A0AAV4WPG7</accession>
<evidence type="ECO:0000313" key="1">
    <source>
        <dbReference type="EMBL" id="GIY83629.1"/>
    </source>
</evidence>
<name>A0AAV4WPG7_9ARAC</name>
<dbReference type="Proteomes" id="UP001054837">
    <property type="component" value="Unassembled WGS sequence"/>
</dbReference>
<gene>
    <name evidence="1" type="ORF">CDAR_32551</name>
</gene>
<protein>
    <submittedName>
        <fullName evidence="1">Uncharacterized protein</fullName>
    </submittedName>
</protein>
<comment type="caution">
    <text evidence="1">The sequence shown here is derived from an EMBL/GenBank/DDBJ whole genome shotgun (WGS) entry which is preliminary data.</text>
</comment>
<proteinExistence type="predicted"/>
<sequence>MTAASQYSTDFVCGGDMDFFKCLQRGAKDCDVLTDHFVQDMLHTYKAACTEGTEMNTLYKKHGECSFFTSGDGNVLCMQARKRELQQLGFMSTAKKIFEIACKYQEDINECVDKNVKSSCGDEAMIFRQKLTNSSNILTMQTCEELSQSDAPKAASNDYVDQGGFTFTFSPHTYYDLNSATNLANVPQNFILVMIAMILLKWSSF</sequence>